<evidence type="ECO:0000313" key="1">
    <source>
        <dbReference type="EMBL" id="TFK42254.1"/>
    </source>
</evidence>
<name>A0A5C3M9W3_9AGAR</name>
<sequence length="71" mass="7286">DTLSMDGSQVSVFEEGDKVGLGSFLKSHDGGGLEAEILLGNLTNETLEGELADEQLGGLLVATNFTEGDGS</sequence>
<feature type="non-terminal residue" evidence="1">
    <location>
        <position position="71"/>
    </location>
</feature>
<dbReference type="EMBL" id="ML213593">
    <property type="protein sequence ID" value="TFK42254.1"/>
    <property type="molecule type" value="Genomic_DNA"/>
</dbReference>
<keyword evidence="2" id="KW-1185">Reference proteome</keyword>
<dbReference type="AlphaFoldDB" id="A0A5C3M9W3"/>
<feature type="non-terminal residue" evidence="1">
    <location>
        <position position="1"/>
    </location>
</feature>
<evidence type="ECO:0000313" key="2">
    <source>
        <dbReference type="Proteomes" id="UP000308652"/>
    </source>
</evidence>
<dbReference type="OrthoDB" id="1724443at2759"/>
<proteinExistence type="predicted"/>
<reference evidence="1 2" key="1">
    <citation type="journal article" date="2019" name="Nat. Ecol. Evol.">
        <title>Megaphylogeny resolves global patterns of mushroom evolution.</title>
        <authorList>
            <person name="Varga T."/>
            <person name="Krizsan K."/>
            <person name="Foldi C."/>
            <person name="Dima B."/>
            <person name="Sanchez-Garcia M."/>
            <person name="Sanchez-Ramirez S."/>
            <person name="Szollosi G.J."/>
            <person name="Szarkandi J.G."/>
            <person name="Papp V."/>
            <person name="Albert L."/>
            <person name="Andreopoulos W."/>
            <person name="Angelini C."/>
            <person name="Antonin V."/>
            <person name="Barry K.W."/>
            <person name="Bougher N.L."/>
            <person name="Buchanan P."/>
            <person name="Buyck B."/>
            <person name="Bense V."/>
            <person name="Catcheside P."/>
            <person name="Chovatia M."/>
            <person name="Cooper J."/>
            <person name="Damon W."/>
            <person name="Desjardin D."/>
            <person name="Finy P."/>
            <person name="Geml J."/>
            <person name="Haridas S."/>
            <person name="Hughes K."/>
            <person name="Justo A."/>
            <person name="Karasinski D."/>
            <person name="Kautmanova I."/>
            <person name="Kiss B."/>
            <person name="Kocsube S."/>
            <person name="Kotiranta H."/>
            <person name="LaButti K.M."/>
            <person name="Lechner B.E."/>
            <person name="Liimatainen K."/>
            <person name="Lipzen A."/>
            <person name="Lukacs Z."/>
            <person name="Mihaltcheva S."/>
            <person name="Morgado L.N."/>
            <person name="Niskanen T."/>
            <person name="Noordeloos M.E."/>
            <person name="Ohm R.A."/>
            <person name="Ortiz-Santana B."/>
            <person name="Ovrebo C."/>
            <person name="Racz N."/>
            <person name="Riley R."/>
            <person name="Savchenko A."/>
            <person name="Shiryaev A."/>
            <person name="Soop K."/>
            <person name="Spirin V."/>
            <person name="Szebenyi C."/>
            <person name="Tomsovsky M."/>
            <person name="Tulloss R.E."/>
            <person name="Uehling J."/>
            <person name="Grigoriev I.V."/>
            <person name="Vagvolgyi C."/>
            <person name="Papp T."/>
            <person name="Martin F.M."/>
            <person name="Miettinen O."/>
            <person name="Hibbett D.S."/>
            <person name="Nagy L.G."/>
        </authorList>
    </citation>
    <scope>NUCLEOTIDE SEQUENCE [LARGE SCALE GENOMIC DNA]</scope>
    <source>
        <strain evidence="1 2">CBS 166.37</strain>
    </source>
</reference>
<organism evidence="1 2">
    <name type="scientific">Crucibulum laeve</name>
    <dbReference type="NCBI Taxonomy" id="68775"/>
    <lineage>
        <taxon>Eukaryota</taxon>
        <taxon>Fungi</taxon>
        <taxon>Dikarya</taxon>
        <taxon>Basidiomycota</taxon>
        <taxon>Agaricomycotina</taxon>
        <taxon>Agaricomycetes</taxon>
        <taxon>Agaricomycetidae</taxon>
        <taxon>Agaricales</taxon>
        <taxon>Agaricineae</taxon>
        <taxon>Nidulariaceae</taxon>
        <taxon>Crucibulum</taxon>
    </lineage>
</organism>
<protein>
    <submittedName>
        <fullName evidence="1">Uncharacterized protein</fullName>
    </submittedName>
</protein>
<gene>
    <name evidence="1" type="ORF">BDQ12DRAFT_569696</name>
</gene>
<accession>A0A5C3M9W3</accession>
<dbReference type="Proteomes" id="UP000308652">
    <property type="component" value="Unassembled WGS sequence"/>
</dbReference>